<accession>A0A2W5EHQ3</accession>
<comment type="caution">
    <text evidence="4">The sequence shown here is derived from an EMBL/GenBank/DDBJ whole genome shotgun (WGS) entry which is preliminary data.</text>
</comment>
<gene>
    <name evidence="4" type="ORF">DI598_16760</name>
</gene>
<proteinExistence type="predicted"/>
<evidence type="ECO:0000256" key="1">
    <source>
        <dbReference type="ARBA" id="ARBA00004236"/>
    </source>
</evidence>
<evidence type="ECO:0000256" key="2">
    <source>
        <dbReference type="ARBA" id="ARBA00022475"/>
    </source>
</evidence>
<evidence type="ECO:0000256" key="3">
    <source>
        <dbReference type="ARBA" id="ARBA00023136"/>
    </source>
</evidence>
<keyword evidence="2" id="KW-1003">Cell membrane</keyword>
<feature type="non-terminal residue" evidence="4">
    <location>
        <position position="1"/>
    </location>
</feature>
<protein>
    <submittedName>
        <fullName evidence="4">SdiA-regulated family protein</fullName>
    </submittedName>
</protein>
<dbReference type="Pfam" id="PF06977">
    <property type="entry name" value="SdiA-regulated"/>
    <property type="match status" value="1"/>
</dbReference>
<dbReference type="Proteomes" id="UP000249645">
    <property type="component" value="Unassembled WGS sequence"/>
</dbReference>
<keyword evidence="3" id="KW-0472">Membrane</keyword>
<evidence type="ECO:0000313" key="4">
    <source>
        <dbReference type="EMBL" id="PZP42598.1"/>
    </source>
</evidence>
<dbReference type="AlphaFoldDB" id="A0A2W5EHQ3"/>
<evidence type="ECO:0000313" key="5">
    <source>
        <dbReference type="Proteomes" id="UP000249645"/>
    </source>
</evidence>
<reference evidence="4 5" key="1">
    <citation type="submission" date="2017-11" db="EMBL/GenBank/DDBJ databases">
        <title>Infants hospitalized years apart are colonized by the same room-sourced microbial strains.</title>
        <authorList>
            <person name="Brooks B."/>
            <person name="Olm M.R."/>
            <person name="Firek B.A."/>
            <person name="Baker R."/>
            <person name="Thomas B.C."/>
            <person name="Morowitz M.J."/>
            <person name="Banfield J.F."/>
        </authorList>
    </citation>
    <scope>NUCLEOTIDE SEQUENCE [LARGE SCALE GENOMIC DNA]</scope>
    <source>
        <strain evidence="4">S2_009_000_R2_76</strain>
    </source>
</reference>
<dbReference type="GO" id="GO:0005886">
    <property type="term" value="C:plasma membrane"/>
    <property type="evidence" value="ECO:0007669"/>
    <property type="project" value="UniProtKB-SubCell"/>
</dbReference>
<name>A0A2W5EHQ3_9SPHI</name>
<comment type="subcellular location">
    <subcellularLocation>
        <location evidence="1">Cell membrane</location>
    </subcellularLocation>
</comment>
<dbReference type="EMBL" id="QFOI01000423">
    <property type="protein sequence ID" value="PZP42598.1"/>
    <property type="molecule type" value="Genomic_DNA"/>
</dbReference>
<organism evidence="4 5">
    <name type="scientific">Pseudopedobacter saltans</name>
    <dbReference type="NCBI Taxonomy" id="151895"/>
    <lineage>
        <taxon>Bacteria</taxon>
        <taxon>Pseudomonadati</taxon>
        <taxon>Bacteroidota</taxon>
        <taxon>Sphingobacteriia</taxon>
        <taxon>Sphingobacteriales</taxon>
        <taxon>Sphingobacteriaceae</taxon>
        <taxon>Pseudopedobacter</taxon>
    </lineage>
</organism>
<dbReference type="InterPro" id="IPR009722">
    <property type="entry name" value="YjiK/CarP"/>
</dbReference>
<sequence length="43" mass="4965">YADLDVKKYPQPEGMAFDNKGNLWIASEAGNKKYGKLYKIERN</sequence>